<protein>
    <submittedName>
        <fullName evidence="7">RND family efflux transporter MFP subunit</fullName>
    </submittedName>
</protein>
<dbReference type="AlphaFoldDB" id="A0A4R8LWB1"/>
<accession>A0A4R8LWB1</accession>
<reference evidence="7 8" key="1">
    <citation type="submission" date="2019-03" db="EMBL/GenBank/DDBJ databases">
        <title>Genomic Encyclopedia of Type Strains, Phase III (KMG-III): the genomes of soil and plant-associated and newly described type strains.</title>
        <authorList>
            <person name="Whitman W."/>
        </authorList>
    </citation>
    <scope>NUCLEOTIDE SEQUENCE [LARGE SCALE GENOMIC DNA]</scope>
    <source>
        <strain evidence="7 8">LMG 29544</strain>
    </source>
</reference>
<dbReference type="NCBIfam" id="TIGR01730">
    <property type="entry name" value="RND_mfp"/>
    <property type="match status" value="1"/>
</dbReference>
<gene>
    <name evidence="7" type="ORF">BX592_108223</name>
</gene>
<dbReference type="Pfam" id="PF25944">
    <property type="entry name" value="Beta-barrel_RND"/>
    <property type="match status" value="1"/>
</dbReference>
<keyword evidence="3" id="KW-0732">Signal</keyword>
<dbReference type="PANTHER" id="PTHR30158">
    <property type="entry name" value="ACRA/E-RELATED COMPONENT OF DRUG EFFLUX TRANSPORTER"/>
    <property type="match status" value="1"/>
</dbReference>
<dbReference type="Pfam" id="PF25917">
    <property type="entry name" value="BSH_RND"/>
    <property type="match status" value="1"/>
</dbReference>
<organism evidence="7 8">
    <name type="scientific">Paraburkholderia rhizosphaerae</name>
    <dbReference type="NCBI Taxonomy" id="480658"/>
    <lineage>
        <taxon>Bacteria</taxon>
        <taxon>Pseudomonadati</taxon>
        <taxon>Pseudomonadota</taxon>
        <taxon>Betaproteobacteria</taxon>
        <taxon>Burkholderiales</taxon>
        <taxon>Burkholderiaceae</taxon>
        <taxon>Paraburkholderia</taxon>
    </lineage>
</organism>
<evidence type="ECO:0000256" key="1">
    <source>
        <dbReference type="ARBA" id="ARBA00004196"/>
    </source>
</evidence>
<evidence type="ECO:0000259" key="6">
    <source>
        <dbReference type="Pfam" id="PF25967"/>
    </source>
</evidence>
<evidence type="ECO:0000256" key="3">
    <source>
        <dbReference type="SAM" id="SignalP"/>
    </source>
</evidence>
<dbReference type="Gene3D" id="2.40.50.100">
    <property type="match status" value="1"/>
</dbReference>
<dbReference type="InterPro" id="IPR058627">
    <property type="entry name" value="MdtA-like_C"/>
</dbReference>
<dbReference type="Gene3D" id="2.40.420.20">
    <property type="match status" value="1"/>
</dbReference>
<evidence type="ECO:0000313" key="8">
    <source>
        <dbReference type="Proteomes" id="UP000295509"/>
    </source>
</evidence>
<dbReference type="GO" id="GO:0022857">
    <property type="term" value="F:transmembrane transporter activity"/>
    <property type="evidence" value="ECO:0007669"/>
    <property type="project" value="InterPro"/>
</dbReference>
<dbReference type="RefSeq" id="WP_243849522.1">
    <property type="nucleotide sequence ID" value="NZ_SORE01000008.1"/>
</dbReference>
<feature type="signal peptide" evidence="3">
    <location>
        <begin position="1"/>
        <end position="32"/>
    </location>
</feature>
<dbReference type="GO" id="GO:0005886">
    <property type="term" value="C:plasma membrane"/>
    <property type="evidence" value="ECO:0007669"/>
    <property type="project" value="TreeGrafter"/>
</dbReference>
<comment type="similarity">
    <text evidence="2">Belongs to the membrane fusion protein (MFP) (TC 8.A.1) family.</text>
</comment>
<dbReference type="GO" id="GO:0030313">
    <property type="term" value="C:cell envelope"/>
    <property type="evidence" value="ECO:0007669"/>
    <property type="project" value="UniProtKB-SubCell"/>
</dbReference>
<dbReference type="EMBL" id="SORE01000008">
    <property type="protein sequence ID" value="TDY50986.1"/>
    <property type="molecule type" value="Genomic_DNA"/>
</dbReference>
<dbReference type="Gene3D" id="2.40.30.170">
    <property type="match status" value="1"/>
</dbReference>
<dbReference type="Gene3D" id="1.10.287.470">
    <property type="entry name" value="Helix hairpin bin"/>
    <property type="match status" value="1"/>
</dbReference>
<dbReference type="SUPFAM" id="SSF111369">
    <property type="entry name" value="HlyD-like secretion proteins"/>
    <property type="match status" value="1"/>
</dbReference>
<name>A0A4R8LWB1_9BURK</name>
<comment type="caution">
    <text evidence="7">The sequence shown here is derived from an EMBL/GenBank/DDBJ whole genome shotgun (WGS) entry which is preliminary data.</text>
</comment>
<comment type="subcellular location">
    <subcellularLocation>
        <location evidence="1">Cell envelope</location>
    </subcellularLocation>
</comment>
<feature type="domain" description="Multidrug resistance protein MdtA-like barrel-sandwich hybrid" evidence="4">
    <location>
        <begin position="64"/>
        <end position="191"/>
    </location>
</feature>
<dbReference type="InterPro" id="IPR006143">
    <property type="entry name" value="RND_pump_MFP"/>
</dbReference>
<dbReference type="PANTHER" id="PTHR30158:SF24">
    <property type="entry name" value="HLYD FAMILY SECRETION PROTEIN"/>
    <property type="match status" value="1"/>
</dbReference>
<keyword evidence="8" id="KW-1185">Reference proteome</keyword>
<dbReference type="GO" id="GO:0046677">
    <property type="term" value="P:response to antibiotic"/>
    <property type="evidence" value="ECO:0007669"/>
    <property type="project" value="TreeGrafter"/>
</dbReference>
<feature type="domain" description="Multidrug resistance protein MdtA-like beta-barrel" evidence="5">
    <location>
        <begin position="197"/>
        <end position="279"/>
    </location>
</feature>
<proteinExistence type="inferred from homology"/>
<dbReference type="Pfam" id="PF25967">
    <property type="entry name" value="RND-MFP_C"/>
    <property type="match status" value="1"/>
</dbReference>
<dbReference type="InterPro" id="IPR058625">
    <property type="entry name" value="MdtA-like_BSH"/>
</dbReference>
<evidence type="ECO:0000259" key="5">
    <source>
        <dbReference type="Pfam" id="PF25944"/>
    </source>
</evidence>
<sequence>MYWSMLSARRAGFVKAACLLMLVSGCHRGSVAQPAPLPVVQVSRPLIRQIQPSLILPGTVVASRSVDLVARVPGFLNSINFVDGADVSAGQLLFQIEPDTYRAQLAYDRLAFDNADRELKRQRQLLDTRATSELNVENAQTARDQADEKRELSAINLQYTRIEAPFAGRIGIHLVDAGNMVGASGPTKLATLDRIAPVYVDFTLNEQDAVRLGIFEKLSKGESAIPVSVAATESKQAATGVVCAVDNQMDSATGSIRLRAAFVNADHRLIPGMSVRVSLPSTSAYRAMLIPQSAVVTDQDGASVFIVSADKRIVRRSVTTADRYDSMIAISAGLTADDLVVTGAPGVAAGQKVQSRIVSAGATQ</sequence>
<dbReference type="Proteomes" id="UP000295509">
    <property type="component" value="Unassembled WGS sequence"/>
</dbReference>
<evidence type="ECO:0000259" key="4">
    <source>
        <dbReference type="Pfam" id="PF25917"/>
    </source>
</evidence>
<feature type="chain" id="PRO_5021017155" evidence="3">
    <location>
        <begin position="33"/>
        <end position="364"/>
    </location>
</feature>
<evidence type="ECO:0000256" key="2">
    <source>
        <dbReference type="ARBA" id="ARBA00009477"/>
    </source>
</evidence>
<feature type="domain" description="Multidrug resistance protein MdtA-like C-terminal permuted SH3" evidence="6">
    <location>
        <begin position="287"/>
        <end position="343"/>
    </location>
</feature>
<dbReference type="InterPro" id="IPR058626">
    <property type="entry name" value="MdtA-like_b-barrel"/>
</dbReference>
<evidence type="ECO:0000313" key="7">
    <source>
        <dbReference type="EMBL" id="TDY50986.1"/>
    </source>
</evidence>